<accession>A0A0E9RMN4</accession>
<feature type="region of interest" description="Disordered" evidence="1">
    <location>
        <begin position="84"/>
        <end position="107"/>
    </location>
</feature>
<evidence type="ECO:0000256" key="1">
    <source>
        <dbReference type="SAM" id="MobiDB-lite"/>
    </source>
</evidence>
<name>A0A0E9RMN4_ANGAN</name>
<sequence>MEASPFFKAKNCKASPRLNTSATAISHAVATAESVRLKTKSTSTAHRAVHQGLYCSVTMAAVTSSCSGFLKDSHVSHATEFHSVESQAPLDRQPTPPDWQNSVLGSI</sequence>
<feature type="compositionally biased region" description="Polar residues" evidence="1">
    <location>
        <begin position="98"/>
        <end position="107"/>
    </location>
</feature>
<proteinExistence type="predicted"/>
<evidence type="ECO:0000313" key="2">
    <source>
        <dbReference type="EMBL" id="JAH29623.1"/>
    </source>
</evidence>
<protein>
    <submittedName>
        <fullName evidence="2">Uncharacterized protein</fullName>
    </submittedName>
</protein>
<dbReference type="EMBL" id="GBXM01078954">
    <property type="protein sequence ID" value="JAH29623.1"/>
    <property type="molecule type" value="Transcribed_RNA"/>
</dbReference>
<reference evidence="2" key="1">
    <citation type="submission" date="2014-11" db="EMBL/GenBank/DDBJ databases">
        <authorList>
            <person name="Amaro Gonzalez C."/>
        </authorList>
    </citation>
    <scope>NUCLEOTIDE SEQUENCE</scope>
</reference>
<reference evidence="2" key="2">
    <citation type="journal article" date="2015" name="Fish Shellfish Immunol.">
        <title>Early steps in the European eel (Anguilla anguilla)-Vibrio vulnificus interaction in the gills: Role of the RtxA13 toxin.</title>
        <authorList>
            <person name="Callol A."/>
            <person name="Pajuelo D."/>
            <person name="Ebbesson L."/>
            <person name="Teles M."/>
            <person name="MacKenzie S."/>
            <person name="Amaro C."/>
        </authorList>
    </citation>
    <scope>NUCLEOTIDE SEQUENCE</scope>
</reference>
<dbReference type="AlphaFoldDB" id="A0A0E9RMN4"/>
<organism evidence="2">
    <name type="scientific">Anguilla anguilla</name>
    <name type="common">European freshwater eel</name>
    <name type="synonym">Muraena anguilla</name>
    <dbReference type="NCBI Taxonomy" id="7936"/>
    <lineage>
        <taxon>Eukaryota</taxon>
        <taxon>Metazoa</taxon>
        <taxon>Chordata</taxon>
        <taxon>Craniata</taxon>
        <taxon>Vertebrata</taxon>
        <taxon>Euteleostomi</taxon>
        <taxon>Actinopterygii</taxon>
        <taxon>Neopterygii</taxon>
        <taxon>Teleostei</taxon>
        <taxon>Anguilliformes</taxon>
        <taxon>Anguillidae</taxon>
        <taxon>Anguilla</taxon>
    </lineage>
</organism>